<evidence type="ECO:0000256" key="2">
    <source>
        <dbReference type="ARBA" id="ARBA00005369"/>
    </source>
</evidence>
<accession>A0A437GYY7</accession>
<keyword evidence="5" id="KW-0963">Cytoplasm</keyword>
<comment type="subcellular location">
    <subcellularLocation>
        <location evidence="1">Cytoplasm</location>
    </subcellularLocation>
</comment>
<evidence type="ECO:0000256" key="1">
    <source>
        <dbReference type="ARBA" id="ARBA00004496"/>
    </source>
</evidence>
<dbReference type="InterPro" id="IPR000682">
    <property type="entry name" value="PCMT"/>
</dbReference>
<dbReference type="PANTHER" id="PTHR11579:SF0">
    <property type="entry name" value="PROTEIN-L-ISOASPARTATE(D-ASPARTATE) O-METHYLTRANSFERASE"/>
    <property type="match status" value="1"/>
</dbReference>
<dbReference type="AlphaFoldDB" id="A0A437GYY7"/>
<dbReference type="GO" id="GO:0032259">
    <property type="term" value="P:methylation"/>
    <property type="evidence" value="ECO:0007669"/>
    <property type="project" value="UniProtKB-KW"/>
</dbReference>
<evidence type="ECO:0000256" key="4">
    <source>
        <dbReference type="ARBA" id="ARBA00013346"/>
    </source>
</evidence>
<keyword evidence="6 12" id="KW-0489">Methyltransferase</keyword>
<proteinExistence type="inferred from homology"/>
<reference evidence="12 13" key="1">
    <citation type="submission" date="2018-12" db="EMBL/GenBank/DDBJ databases">
        <title>Croceicoccus ponticola sp. nov., a lipolytic bacterium isolated from seawater.</title>
        <authorList>
            <person name="Yoon J.-H."/>
        </authorList>
    </citation>
    <scope>NUCLEOTIDE SEQUENCE [LARGE SCALE GENOMIC DNA]</scope>
    <source>
        <strain evidence="12 13">GM-16</strain>
    </source>
</reference>
<comment type="similarity">
    <text evidence="2">Belongs to the methyltransferase superfamily. L-isoaspartyl/D-aspartyl protein methyltransferase family.</text>
</comment>
<evidence type="ECO:0000313" key="12">
    <source>
        <dbReference type="EMBL" id="RVQ67879.1"/>
    </source>
</evidence>
<evidence type="ECO:0000256" key="6">
    <source>
        <dbReference type="ARBA" id="ARBA00022603"/>
    </source>
</evidence>
<evidence type="ECO:0000256" key="8">
    <source>
        <dbReference type="ARBA" id="ARBA00022691"/>
    </source>
</evidence>
<name>A0A437GYY7_9SPHN</name>
<dbReference type="GO" id="GO:0005737">
    <property type="term" value="C:cytoplasm"/>
    <property type="evidence" value="ECO:0007669"/>
    <property type="project" value="UniProtKB-SubCell"/>
</dbReference>
<evidence type="ECO:0000313" key="13">
    <source>
        <dbReference type="Proteomes" id="UP000283003"/>
    </source>
</evidence>
<protein>
    <recommendedName>
        <fullName evidence="4">Protein-L-isoaspartate O-methyltransferase</fullName>
        <ecNumber evidence="3">2.1.1.77</ecNumber>
    </recommendedName>
    <alternativeName>
        <fullName evidence="11">L-isoaspartyl protein carboxyl methyltransferase</fullName>
    </alternativeName>
    <alternativeName>
        <fullName evidence="9">Protein L-isoaspartyl methyltransferase</fullName>
    </alternativeName>
    <alternativeName>
        <fullName evidence="10">Protein-beta-aspartate methyltransferase</fullName>
    </alternativeName>
</protein>
<dbReference type="EC" id="2.1.1.77" evidence="3"/>
<dbReference type="EMBL" id="RXOL01000002">
    <property type="protein sequence ID" value="RVQ67879.1"/>
    <property type="molecule type" value="Genomic_DNA"/>
</dbReference>
<dbReference type="Proteomes" id="UP000283003">
    <property type="component" value="Unassembled WGS sequence"/>
</dbReference>
<evidence type="ECO:0000256" key="3">
    <source>
        <dbReference type="ARBA" id="ARBA00011890"/>
    </source>
</evidence>
<dbReference type="PANTHER" id="PTHR11579">
    <property type="entry name" value="PROTEIN-L-ISOASPARTATE O-METHYLTRANSFERASE"/>
    <property type="match status" value="1"/>
</dbReference>
<keyword evidence="8" id="KW-0949">S-adenosyl-L-methionine</keyword>
<dbReference type="Gene3D" id="3.40.50.150">
    <property type="entry name" value="Vaccinia Virus protein VP39"/>
    <property type="match status" value="1"/>
</dbReference>
<organism evidence="12 13">
    <name type="scientific">Croceicoccus ponticola</name>
    <dbReference type="NCBI Taxonomy" id="2217664"/>
    <lineage>
        <taxon>Bacteria</taxon>
        <taxon>Pseudomonadati</taxon>
        <taxon>Pseudomonadota</taxon>
        <taxon>Alphaproteobacteria</taxon>
        <taxon>Sphingomonadales</taxon>
        <taxon>Erythrobacteraceae</taxon>
        <taxon>Croceicoccus</taxon>
    </lineage>
</organism>
<keyword evidence="13" id="KW-1185">Reference proteome</keyword>
<evidence type="ECO:0000256" key="9">
    <source>
        <dbReference type="ARBA" id="ARBA00030757"/>
    </source>
</evidence>
<evidence type="ECO:0000256" key="10">
    <source>
        <dbReference type="ARBA" id="ARBA00031323"/>
    </source>
</evidence>
<dbReference type="SUPFAM" id="SSF53335">
    <property type="entry name" value="S-adenosyl-L-methionine-dependent methyltransferases"/>
    <property type="match status" value="1"/>
</dbReference>
<dbReference type="Pfam" id="PF01135">
    <property type="entry name" value="PCMT"/>
    <property type="match status" value="1"/>
</dbReference>
<gene>
    <name evidence="12" type="ORF">EKN06_07400</name>
</gene>
<evidence type="ECO:0000256" key="11">
    <source>
        <dbReference type="ARBA" id="ARBA00031350"/>
    </source>
</evidence>
<comment type="caution">
    <text evidence="12">The sequence shown here is derived from an EMBL/GenBank/DDBJ whole genome shotgun (WGS) entry which is preliminary data.</text>
</comment>
<evidence type="ECO:0000256" key="5">
    <source>
        <dbReference type="ARBA" id="ARBA00022490"/>
    </source>
</evidence>
<dbReference type="GO" id="GO:0004719">
    <property type="term" value="F:protein-L-isoaspartate (D-aspartate) O-methyltransferase activity"/>
    <property type="evidence" value="ECO:0007669"/>
    <property type="project" value="UniProtKB-EC"/>
</dbReference>
<dbReference type="OrthoDB" id="9798496at2"/>
<evidence type="ECO:0000256" key="7">
    <source>
        <dbReference type="ARBA" id="ARBA00022679"/>
    </source>
</evidence>
<sequence>MIDSQLRVSGINDPIILAAFDAVPRENYVAGDQRAIAYVDRSLPLGEGRSLSAPLSQARLVSEAMPKPTDKTLLVGGGTGYLAAVLAPLVASLDVVEDDSRLAGVAGTKAGSWHNCPLNDGWKRGGPYDLIIIDGAVEDLPKSFAQQLADDGRIVTGTVDRGVTRVAVGRRSGKAIAMRPVADIAMPVLTAFAAAKGWSF</sequence>
<keyword evidence="7 12" id="KW-0808">Transferase</keyword>
<dbReference type="InterPro" id="IPR029063">
    <property type="entry name" value="SAM-dependent_MTases_sf"/>
</dbReference>